<evidence type="ECO:0000313" key="2">
    <source>
        <dbReference type="EMBL" id="KAK3947058.1"/>
    </source>
</evidence>
<feature type="compositionally biased region" description="Basic and acidic residues" evidence="1">
    <location>
        <begin position="39"/>
        <end position="65"/>
    </location>
</feature>
<keyword evidence="3" id="KW-1185">Reference proteome</keyword>
<evidence type="ECO:0000256" key="1">
    <source>
        <dbReference type="SAM" id="MobiDB-lite"/>
    </source>
</evidence>
<protein>
    <submittedName>
        <fullName evidence="2">Uncharacterized protein</fullName>
    </submittedName>
</protein>
<dbReference type="Proteomes" id="UP001303222">
    <property type="component" value="Unassembled WGS sequence"/>
</dbReference>
<dbReference type="AlphaFoldDB" id="A0AAN6SBG9"/>
<proteinExistence type="predicted"/>
<comment type="caution">
    <text evidence="2">The sequence shown here is derived from an EMBL/GenBank/DDBJ whole genome shotgun (WGS) entry which is preliminary data.</text>
</comment>
<gene>
    <name evidence="2" type="ORF">QBC32DRAFT_409474</name>
</gene>
<evidence type="ECO:0000313" key="3">
    <source>
        <dbReference type="Proteomes" id="UP001303222"/>
    </source>
</evidence>
<feature type="region of interest" description="Disordered" evidence="1">
    <location>
        <begin position="1"/>
        <end position="71"/>
    </location>
</feature>
<organism evidence="2 3">
    <name type="scientific">Pseudoneurospora amorphoporcata</name>
    <dbReference type="NCBI Taxonomy" id="241081"/>
    <lineage>
        <taxon>Eukaryota</taxon>
        <taxon>Fungi</taxon>
        <taxon>Dikarya</taxon>
        <taxon>Ascomycota</taxon>
        <taxon>Pezizomycotina</taxon>
        <taxon>Sordariomycetes</taxon>
        <taxon>Sordariomycetidae</taxon>
        <taxon>Sordariales</taxon>
        <taxon>Sordariaceae</taxon>
        <taxon>Pseudoneurospora</taxon>
    </lineage>
</organism>
<reference evidence="2" key="2">
    <citation type="submission" date="2023-06" db="EMBL/GenBank/DDBJ databases">
        <authorList>
            <consortium name="Lawrence Berkeley National Laboratory"/>
            <person name="Mondo S.J."/>
            <person name="Hensen N."/>
            <person name="Bonometti L."/>
            <person name="Westerberg I."/>
            <person name="Brannstrom I.O."/>
            <person name="Guillou S."/>
            <person name="Cros-Aarteil S."/>
            <person name="Calhoun S."/>
            <person name="Haridas S."/>
            <person name="Kuo A."/>
            <person name="Pangilinan J."/>
            <person name="Riley R."/>
            <person name="Labutti K."/>
            <person name="Andreopoulos B."/>
            <person name="Lipzen A."/>
            <person name="Chen C."/>
            <person name="Yanf M."/>
            <person name="Daum C."/>
            <person name="Ng V."/>
            <person name="Clum A."/>
            <person name="Steindorff A."/>
            <person name="Ohm R."/>
            <person name="Martin F."/>
            <person name="Silar P."/>
            <person name="Natvig D."/>
            <person name="Lalanne C."/>
            <person name="Gautier V."/>
            <person name="Ament-Velasquez S.L."/>
            <person name="Kruys A."/>
            <person name="Hutchinson M.I."/>
            <person name="Powell A.J."/>
            <person name="Barry K."/>
            <person name="Miller A.N."/>
            <person name="Grigoriev I.V."/>
            <person name="Debuchy R."/>
            <person name="Gladieux P."/>
            <person name="Thoren M.H."/>
            <person name="Johannesson H."/>
        </authorList>
    </citation>
    <scope>NUCLEOTIDE SEQUENCE</scope>
    <source>
        <strain evidence="2">CBS 626.80</strain>
    </source>
</reference>
<sequence>MSGRPTGQHVGGLVGARLPDTATRDPGTNTESMTGVEDNDGRKVSAAELRERELRDRAKGKKPEDPIPIVTDKTSAAELRDIINKLSARLLTHHAVRTQGPRPAKIKLNPPPKFDDNHETKTCQMHAHIARVSGS</sequence>
<dbReference type="EMBL" id="MU859426">
    <property type="protein sequence ID" value="KAK3947058.1"/>
    <property type="molecule type" value="Genomic_DNA"/>
</dbReference>
<name>A0AAN6SBG9_9PEZI</name>
<feature type="region of interest" description="Disordered" evidence="1">
    <location>
        <begin position="96"/>
        <end position="119"/>
    </location>
</feature>
<accession>A0AAN6SBG9</accession>
<reference evidence="2" key="1">
    <citation type="journal article" date="2023" name="Mol. Phylogenet. Evol.">
        <title>Genome-scale phylogeny and comparative genomics of the fungal order Sordariales.</title>
        <authorList>
            <person name="Hensen N."/>
            <person name="Bonometti L."/>
            <person name="Westerberg I."/>
            <person name="Brannstrom I.O."/>
            <person name="Guillou S."/>
            <person name="Cros-Aarteil S."/>
            <person name="Calhoun S."/>
            <person name="Haridas S."/>
            <person name="Kuo A."/>
            <person name="Mondo S."/>
            <person name="Pangilinan J."/>
            <person name="Riley R."/>
            <person name="LaButti K."/>
            <person name="Andreopoulos B."/>
            <person name="Lipzen A."/>
            <person name="Chen C."/>
            <person name="Yan M."/>
            <person name="Daum C."/>
            <person name="Ng V."/>
            <person name="Clum A."/>
            <person name="Steindorff A."/>
            <person name="Ohm R.A."/>
            <person name="Martin F."/>
            <person name="Silar P."/>
            <person name="Natvig D.O."/>
            <person name="Lalanne C."/>
            <person name="Gautier V."/>
            <person name="Ament-Velasquez S.L."/>
            <person name="Kruys A."/>
            <person name="Hutchinson M.I."/>
            <person name="Powell A.J."/>
            <person name="Barry K."/>
            <person name="Miller A.N."/>
            <person name="Grigoriev I.V."/>
            <person name="Debuchy R."/>
            <person name="Gladieux P."/>
            <person name="Hiltunen Thoren M."/>
            <person name="Johannesson H."/>
        </authorList>
    </citation>
    <scope>NUCLEOTIDE SEQUENCE</scope>
    <source>
        <strain evidence="2">CBS 626.80</strain>
    </source>
</reference>